<organism evidence="1 2">
    <name type="scientific">Ceratodon purpureus</name>
    <name type="common">Fire moss</name>
    <name type="synonym">Dicranum purpureum</name>
    <dbReference type="NCBI Taxonomy" id="3225"/>
    <lineage>
        <taxon>Eukaryota</taxon>
        <taxon>Viridiplantae</taxon>
        <taxon>Streptophyta</taxon>
        <taxon>Embryophyta</taxon>
        <taxon>Bryophyta</taxon>
        <taxon>Bryophytina</taxon>
        <taxon>Bryopsida</taxon>
        <taxon>Dicranidae</taxon>
        <taxon>Pseudoditrichales</taxon>
        <taxon>Ditrichaceae</taxon>
        <taxon>Ceratodon</taxon>
    </lineage>
</organism>
<reference evidence="1" key="1">
    <citation type="submission" date="2020-06" db="EMBL/GenBank/DDBJ databases">
        <title>WGS assembly of Ceratodon purpureus strain R40.</title>
        <authorList>
            <person name="Carey S.B."/>
            <person name="Jenkins J."/>
            <person name="Shu S."/>
            <person name="Lovell J.T."/>
            <person name="Sreedasyam A."/>
            <person name="Maumus F."/>
            <person name="Tiley G.P."/>
            <person name="Fernandez-Pozo N."/>
            <person name="Barry K."/>
            <person name="Chen C."/>
            <person name="Wang M."/>
            <person name="Lipzen A."/>
            <person name="Daum C."/>
            <person name="Saski C.A."/>
            <person name="Payton A.C."/>
            <person name="Mcbreen J.C."/>
            <person name="Conrad R.E."/>
            <person name="Kollar L.M."/>
            <person name="Olsson S."/>
            <person name="Huttunen S."/>
            <person name="Landis J.B."/>
            <person name="Wickett N.J."/>
            <person name="Johnson M.G."/>
            <person name="Rensing S.A."/>
            <person name="Grimwood J."/>
            <person name="Schmutz J."/>
            <person name="Mcdaniel S.F."/>
        </authorList>
    </citation>
    <scope>NUCLEOTIDE SEQUENCE</scope>
    <source>
        <strain evidence="1">R40</strain>
    </source>
</reference>
<keyword evidence="2" id="KW-1185">Reference proteome</keyword>
<dbReference type="EMBL" id="CM026429">
    <property type="protein sequence ID" value="KAG0564573.1"/>
    <property type="molecule type" value="Genomic_DNA"/>
</dbReference>
<dbReference type="Proteomes" id="UP000822688">
    <property type="component" value="Chromosome 8"/>
</dbReference>
<proteinExistence type="predicted"/>
<name>A0A8T0H0C5_CERPU</name>
<evidence type="ECO:0000313" key="2">
    <source>
        <dbReference type="Proteomes" id="UP000822688"/>
    </source>
</evidence>
<gene>
    <name evidence="1" type="ORF">KC19_8G122000</name>
</gene>
<protein>
    <submittedName>
        <fullName evidence="1">Uncharacterized protein</fullName>
    </submittedName>
</protein>
<comment type="caution">
    <text evidence="1">The sequence shown here is derived from an EMBL/GenBank/DDBJ whole genome shotgun (WGS) entry which is preliminary data.</text>
</comment>
<evidence type="ECO:0000313" key="1">
    <source>
        <dbReference type="EMBL" id="KAG0564573.1"/>
    </source>
</evidence>
<accession>A0A8T0H0C5</accession>
<dbReference type="AlphaFoldDB" id="A0A8T0H0C5"/>
<sequence>MHTTFISPSEHCPEQQHPTKYKTLLYIQFPAPLSNTHYDSKQKHLRVNPNAHPIQSQCEDKPHQTKNPLSLQAITSPNAVQSIFSTPCCERNEAFQARTMNPKY</sequence>